<dbReference type="PANTHER" id="PTHR33055:SF3">
    <property type="entry name" value="PUTATIVE TRANSPOSASE FOR IS117-RELATED"/>
    <property type="match status" value="1"/>
</dbReference>
<dbReference type="EMBL" id="AE005673">
    <property type="protein sequence ID" value="AAK24705.1"/>
    <property type="molecule type" value="Genomic_DNA"/>
</dbReference>
<dbReference type="EnsemblBacteria" id="AAK24705">
    <property type="protein sequence ID" value="AAK24705"/>
    <property type="gene ID" value="CC_2740"/>
</dbReference>
<evidence type="ECO:0000313" key="4">
    <source>
        <dbReference type="EMBL" id="AAK24705.1"/>
    </source>
</evidence>
<dbReference type="HOGENOM" id="CLU_036902_3_1_5"/>
<proteinExistence type="predicted"/>
<dbReference type="InterPro" id="IPR002525">
    <property type="entry name" value="Transp_IS110-like_N"/>
</dbReference>
<accession>Q9A4T7</accession>
<dbReference type="NCBIfam" id="NF033542">
    <property type="entry name" value="transpos_IS110"/>
    <property type="match status" value="1"/>
</dbReference>
<dbReference type="BioCyc" id="CAULO:CC2740-MONOMER"/>
<evidence type="ECO:0000259" key="3">
    <source>
        <dbReference type="Pfam" id="PF02371"/>
    </source>
</evidence>
<dbReference type="Pfam" id="PF01548">
    <property type="entry name" value="DEDD_Tnp_IS110"/>
    <property type="match status" value="1"/>
</dbReference>
<dbReference type="Pfam" id="PF02371">
    <property type="entry name" value="Transposase_20"/>
    <property type="match status" value="1"/>
</dbReference>
<evidence type="ECO:0000259" key="2">
    <source>
        <dbReference type="Pfam" id="PF01548"/>
    </source>
</evidence>
<dbReference type="PATRIC" id="fig|190650.5.peg.2741"/>
<name>Q9A4T7_CAUVC</name>
<reference evidence="4 5" key="1">
    <citation type="journal article" date="2001" name="Proc. Natl. Acad. Sci. U.S.A.">
        <title>Complete genome sequence of Caulobacter crescentus.</title>
        <authorList>
            <person name="Nierman W.C."/>
            <person name="Feldblyum T.V."/>
            <person name="Laub M.T."/>
            <person name="Paulsen I.T."/>
            <person name="Nelson K.E."/>
            <person name="Eisen J.A."/>
            <person name="Heidelberg J.F."/>
            <person name="Alley M.R."/>
            <person name="Ohta N."/>
            <person name="Maddock J.R."/>
            <person name="Potocka I."/>
            <person name="Nelson W.C."/>
            <person name="Newton A."/>
            <person name="Stephens C."/>
            <person name="Phadke N.D."/>
            <person name="Ely B."/>
            <person name="DeBoy R.T."/>
            <person name="Dodson R.J."/>
            <person name="Durkin A.S."/>
            <person name="Gwinn M.L."/>
            <person name="Haft D.H."/>
            <person name="Kolonay J.F."/>
            <person name="Smit J."/>
            <person name="Craven M.B."/>
            <person name="Khouri H."/>
            <person name="Shetty J."/>
            <person name="Berry K."/>
            <person name="Utterback T."/>
            <person name="Tran K."/>
            <person name="Wolf A."/>
            <person name="Vamathevan J."/>
            <person name="Ermolaeva M."/>
            <person name="White O."/>
            <person name="Salzberg S.L."/>
            <person name="Venter J.C."/>
            <person name="Shapiro L."/>
            <person name="Fraser C.M."/>
        </authorList>
    </citation>
    <scope>NUCLEOTIDE SEQUENCE [LARGE SCALE GENOMIC DNA]</scope>
    <source>
        <strain evidence="5">ATCC 19089 / CB15</strain>
    </source>
</reference>
<dbReference type="PIR" id="E87588">
    <property type="entry name" value="E87588"/>
</dbReference>
<evidence type="ECO:0000256" key="1">
    <source>
        <dbReference type="SAM" id="Coils"/>
    </source>
</evidence>
<gene>
    <name evidence="4" type="ordered locus">CC_2740</name>
</gene>
<dbReference type="AlphaFoldDB" id="Q9A4T7"/>
<feature type="coiled-coil region" evidence="1">
    <location>
        <begin position="194"/>
        <end position="221"/>
    </location>
</feature>
<dbReference type="InterPro" id="IPR003346">
    <property type="entry name" value="Transposase_20"/>
</dbReference>
<dbReference type="GO" id="GO:0004803">
    <property type="term" value="F:transposase activity"/>
    <property type="evidence" value="ECO:0007669"/>
    <property type="project" value="InterPro"/>
</dbReference>
<dbReference type="KEGG" id="ccr:CC_2740"/>
<dbReference type="SMR" id="Q9A4T7"/>
<keyword evidence="5" id="KW-1185">Reference proteome</keyword>
<organism evidence="4 5">
    <name type="scientific">Caulobacter vibrioides (strain ATCC 19089 / CIP 103742 / CB 15)</name>
    <name type="common">Caulobacter crescentus</name>
    <dbReference type="NCBI Taxonomy" id="190650"/>
    <lineage>
        <taxon>Bacteria</taxon>
        <taxon>Pseudomonadati</taxon>
        <taxon>Pseudomonadota</taxon>
        <taxon>Alphaproteobacteria</taxon>
        <taxon>Caulobacterales</taxon>
        <taxon>Caulobacteraceae</taxon>
        <taxon>Caulobacter</taxon>
    </lineage>
</organism>
<dbReference type="STRING" id="190650.CC_2740"/>
<dbReference type="GO" id="GO:0003677">
    <property type="term" value="F:DNA binding"/>
    <property type="evidence" value="ECO:0007669"/>
    <property type="project" value="InterPro"/>
</dbReference>
<dbReference type="PANTHER" id="PTHR33055">
    <property type="entry name" value="TRANSPOSASE FOR INSERTION SEQUENCE ELEMENT IS1111A"/>
    <property type="match status" value="1"/>
</dbReference>
<dbReference type="eggNOG" id="COG3547">
    <property type="taxonomic scope" value="Bacteria"/>
</dbReference>
<sequence length="354" mass="39084">MVVACAATEQEPSTMMTTTIGLDLAKSVFQVHGVSSEGQVTVRRKLRRGELVSFFRDLPPCLIGMEACATAHYWARELSALGHEVRLMPPSYVKAYLRRQKNDAADAEAICEAVTRPTMRFVPVKSAERQAILTLHRTRELLVRQKTTLIRAIRGHCAEFGLVVPQGARRVFDLLNLMREASSSSLPETAMVTMEMLGAQMEALALQIRTLERRLLAWHRENQTSQRLATIPGVGIITSTALAASISDPRLFRSGREFAAFLGLVPRQNSSGGKDRLGRITKKGDGYLRKLLVVGATSVIRRARTGVTPSAGWVQSLLERRPSRVVTVAMANKTARIAWAVMTRGESYRAMATV</sequence>
<dbReference type="InterPro" id="IPR047650">
    <property type="entry name" value="Transpos_IS110"/>
</dbReference>
<protein>
    <submittedName>
        <fullName evidence="4">IS1111A/IS1328/IS1533 family transposase</fullName>
    </submittedName>
</protein>
<feature type="domain" description="Transposase IS110-like N-terminal" evidence="2">
    <location>
        <begin position="20"/>
        <end position="156"/>
    </location>
</feature>
<dbReference type="GO" id="GO:0006313">
    <property type="term" value="P:DNA transposition"/>
    <property type="evidence" value="ECO:0007669"/>
    <property type="project" value="InterPro"/>
</dbReference>
<dbReference type="Proteomes" id="UP000001816">
    <property type="component" value="Chromosome"/>
</dbReference>
<feature type="domain" description="Transposase IS116/IS110/IS902 C-terminal" evidence="3">
    <location>
        <begin position="226"/>
        <end position="302"/>
    </location>
</feature>
<evidence type="ECO:0000313" key="5">
    <source>
        <dbReference type="Proteomes" id="UP000001816"/>
    </source>
</evidence>
<keyword evidence="1" id="KW-0175">Coiled coil</keyword>